<dbReference type="GO" id="GO:0000981">
    <property type="term" value="F:DNA-binding transcription factor activity, RNA polymerase II-specific"/>
    <property type="evidence" value="ECO:0007669"/>
    <property type="project" value="TreeGrafter"/>
</dbReference>
<dbReference type="SMART" id="SM00338">
    <property type="entry name" value="BRLZ"/>
    <property type="match status" value="1"/>
</dbReference>
<evidence type="ECO:0000256" key="3">
    <source>
        <dbReference type="ARBA" id="ARBA00023125"/>
    </source>
</evidence>
<feature type="domain" description="BZIP" evidence="6">
    <location>
        <begin position="217"/>
        <end position="280"/>
    </location>
</feature>
<feature type="coiled-coil region" evidence="5">
    <location>
        <begin position="222"/>
        <end position="269"/>
    </location>
</feature>
<evidence type="ECO:0000256" key="2">
    <source>
        <dbReference type="ARBA" id="ARBA00023015"/>
    </source>
</evidence>
<keyword evidence="4" id="KW-0804">Transcription</keyword>
<comment type="similarity">
    <text evidence="1">Belongs to the bZIP family. Jun subfamily.</text>
</comment>
<evidence type="ECO:0000259" key="6">
    <source>
        <dbReference type="PROSITE" id="PS50217"/>
    </source>
</evidence>
<dbReference type="GO" id="GO:0000978">
    <property type="term" value="F:RNA polymerase II cis-regulatory region sequence-specific DNA binding"/>
    <property type="evidence" value="ECO:0007669"/>
    <property type="project" value="TreeGrafter"/>
</dbReference>
<organism evidence="7">
    <name type="scientific">Macrobrachium nipponense</name>
    <name type="common">Oriental river shrimp</name>
    <name type="synonym">Palaemon nipponensis</name>
    <dbReference type="NCBI Taxonomy" id="159736"/>
    <lineage>
        <taxon>Eukaryota</taxon>
        <taxon>Metazoa</taxon>
        <taxon>Ecdysozoa</taxon>
        <taxon>Arthropoda</taxon>
        <taxon>Crustacea</taxon>
        <taxon>Multicrustacea</taxon>
        <taxon>Malacostraca</taxon>
        <taxon>Eumalacostraca</taxon>
        <taxon>Eucarida</taxon>
        <taxon>Decapoda</taxon>
        <taxon>Pleocyemata</taxon>
        <taxon>Caridea</taxon>
        <taxon>Palaemonoidea</taxon>
        <taxon>Palaemonidae</taxon>
        <taxon>Macrobrachium</taxon>
    </lineage>
</organism>
<dbReference type="KEGG" id="mnz:135200814"/>
<dbReference type="PROSITE" id="PS00036">
    <property type="entry name" value="BZIP_BASIC"/>
    <property type="match status" value="1"/>
</dbReference>
<dbReference type="PROSITE" id="PS50217">
    <property type="entry name" value="BZIP"/>
    <property type="match status" value="1"/>
</dbReference>
<dbReference type="InterPro" id="IPR002112">
    <property type="entry name" value="Leuzip_Jun"/>
</dbReference>
<dbReference type="EMBL" id="KY765909">
    <property type="protein sequence ID" value="ASM46959.1"/>
    <property type="molecule type" value="mRNA"/>
</dbReference>
<evidence type="ECO:0000313" key="7">
    <source>
        <dbReference type="EMBL" id="ASM46959.1"/>
    </source>
</evidence>
<evidence type="ECO:0000256" key="4">
    <source>
        <dbReference type="ARBA" id="ARBA00023163"/>
    </source>
</evidence>
<dbReference type="AlphaFoldDB" id="A0A221I039"/>
<dbReference type="GO" id="GO:0005667">
    <property type="term" value="C:transcription regulator complex"/>
    <property type="evidence" value="ECO:0007669"/>
    <property type="project" value="TreeGrafter"/>
</dbReference>
<reference evidence="7" key="1">
    <citation type="submission" date="2017-03" db="EMBL/GenBank/DDBJ databases">
        <title>Dietary arachidonic acid promotes growth, improves immunity and regulates immune-related signalling molecules in Macrobrachium nipponense (De Haan).</title>
        <authorList>
            <person name="Ding Z."/>
        </authorList>
    </citation>
    <scope>NUCLEOTIDE SEQUENCE</scope>
</reference>
<dbReference type="PRINTS" id="PR00043">
    <property type="entry name" value="LEUZIPPRJUN"/>
</dbReference>
<dbReference type="SUPFAM" id="SSF57959">
    <property type="entry name" value="Leucine zipper domain"/>
    <property type="match status" value="1"/>
</dbReference>
<dbReference type="PANTHER" id="PTHR11462">
    <property type="entry name" value="JUN TRANSCRIPTION FACTOR-RELATED"/>
    <property type="match status" value="1"/>
</dbReference>
<name>A0A221I039_MACNP</name>
<dbReference type="Pfam" id="PF00170">
    <property type="entry name" value="bZIP_1"/>
    <property type="match status" value="1"/>
</dbReference>
<dbReference type="RefSeq" id="XP_064085551.1">
    <property type="nucleotide sequence ID" value="XM_064229481.1"/>
</dbReference>
<dbReference type="CDD" id="cd14696">
    <property type="entry name" value="bZIP_Jun"/>
    <property type="match status" value="1"/>
</dbReference>
<dbReference type="InterPro" id="IPR050946">
    <property type="entry name" value="AP-1_TF_bZIP"/>
</dbReference>
<evidence type="ECO:0000256" key="1">
    <source>
        <dbReference type="ARBA" id="ARBA00006882"/>
    </source>
</evidence>
<keyword evidence="3" id="KW-0238">DNA-binding</keyword>
<accession>A0A221I039</accession>
<dbReference type="FunFam" id="1.20.5.170:FF:000012">
    <property type="entry name" value="Putative transcription factor AP-1"/>
    <property type="match status" value="1"/>
</dbReference>
<dbReference type="Gene3D" id="1.20.5.170">
    <property type="match status" value="1"/>
</dbReference>
<dbReference type="GO" id="GO:0042127">
    <property type="term" value="P:regulation of cell population proliferation"/>
    <property type="evidence" value="ECO:0007669"/>
    <property type="project" value="TreeGrafter"/>
</dbReference>
<dbReference type="InterPro" id="IPR004827">
    <property type="entry name" value="bZIP"/>
</dbReference>
<keyword evidence="2" id="KW-0805">Transcription regulation</keyword>
<dbReference type="GeneID" id="135200814"/>
<dbReference type="GO" id="GO:0051726">
    <property type="term" value="P:regulation of cell cycle"/>
    <property type="evidence" value="ECO:0007669"/>
    <property type="project" value="TreeGrafter"/>
</dbReference>
<dbReference type="InterPro" id="IPR005643">
    <property type="entry name" value="JNK"/>
</dbReference>
<proteinExistence type="evidence at transcript level"/>
<protein>
    <submittedName>
        <fullName evidence="7">AP-1 transcription factor subunit</fullName>
    </submittedName>
</protein>
<dbReference type="InterPro" id="IPR046347">
    <property type="entry name" value="bZIP_sf"/>
</dbReference>
<evidence type="ECO:0000256" key="5">
    <source>
        <dbReference type="SAM" id="Coils"/>
    </source>
</evidence>
<dbReference type="Pfam" id="PF03957">
    <property type="entry name" value="Jun"/>
    <property type="match status" value="1"/>
</dbReference>
<dbReference type="PANTHER" id="PTHR11462:SF35">
    <property type="entry name" value="TRANSCRIPTION FACTOR JRA"/>
    <property type="match status" value="1"/>
</dbReference>
<keyword evidence="5" id="KW-0175">Coiled coil</keyword>
<sequence>MEATMYEDGSYNTYQRESLTQMKRKLTLDLTRPSKKQRGTTGNFNPLLTSPDLNQLKLASPELERLIIQQNSTILGNTVTTPSQFLFPKTTTLEQEEFAKGFEDTLEQLHNQDGIATSSSGSIVVTSVSDANPPVSSAPLQYTQLDVPTHHHHPHLQQVPVTSSAAPGVSLAVTSEHHVPSQLGLLPHTSIKEEPQTVPNVSGSPPLSPIDMETQERIKLERKRLRNRIAASKCRRRKLERIGRLEEKVRILKGENAELQGVVNKLRDQVCSLKQEVMEHVNSGCQIPFVTHQ</sequence>